<feature type="transmembrane region" description="Helical" evidence="1">
    <location>
        <begin position="221"/>
        <end position="247"/>
    </location>
</feature>
<reference evidence="3 4" key="1">
    <citation type="submission" date="2024-08" db="EMBL/GenBank/DDBJ databases">
        <title>Genome mining of Saccharopolyspora cebuensis PGLac3 from Nigerian medicinal plant.</title>
        <authorList>
            <person name="Ezeobiora C.E."/>
            <person name="Igbokwe N.H."/>
            <person name="Amin D.H."/>
            <person name="Mendie U.E."/>
        </authorList>
    </citation>
    <scope>NUCLEOTIDE SEQUENCE [LARGE SCALE GENOMIC DNA]</scope>
    <source>
        <strain evidence="3 4">PGLac3</strain>
    </source>
</reference>
<feature type="transmembrane region" description="Helical" evidence="1">
    <location>
        <begin position="176"/>
        <end position="201"/>
    </location>
</feature>
<organism evidence="3 4">
    <name type="scientific">Saccharopolyspora cebuensis</name>
    <dbReference type="NCBI Taxonomy" id="418759"/>
    <lineage>
        <taxon>Bacteria</taxon>
        <taxon>Bacillati</taxon>
        <taxon>Actinomycetota</taxon>
        <taxon>Actinomycetes</taxon>
        <taxon>Pseudonocardiales</taxon>
        <taxon>Pseudonocardiaceae</taxon>
        <taxon>Saccharopolyspora</taxon>
    </lineage>
</organism>
<feature type="transmembrane region" description="Helical" evidence="1">
    <location>
        <begin position="362"/>
        <end position="382"/>
    </location>
</feature>
<sequence length="499" mass="53495">MNAAADDDWQRLDPKVVLAVLALVLAPMFPALAVMLIAGAEPTAVLTTLGIWLASAVAIGGLTASSWYFTRYRVTGERLEMRTGAVTRSHRSVPRDRIRSVDITAGPAHRVFGLAVLKVGAGSQGSGSTELKLDAVTRPVAEALRQELLYGSATAPQEQAAEETPDGALAVMRPAWFGYSALTLSMMAVVWGAIASAVGSFSELLTAFGFWGAVYTAATSIPLWLIVLASAAVVLLTGMLGSLLLSLEAWWGFRLTRDRGDTLRVRRGLLTTRSISLEERRLRGVELVEPLLLRWVRGARVHAVTTGLSESKGDKQPDNNTLLPPAPRGVAQQVAANVLRDEERPTALALRGHPRAALRRRLNWAVLWALPVVIAAVVLGVLDLVPVWLAVVVPVAVLAVGVGFAVDAYRGLGRALGERYLVSRSGSGLRRTVALQRSGIIGWRIKQSMFQRRSDLITVGATTAAGRGVYHVHDVLSADGLEFADEAAPGILAPFLERR</sequence>
<dbReference type="PANTHER" id="PTHR34473">
    <property type="entry name" value="UPF0699 TRANSMEMBRANE PROTEIN YDBS"/>
    <property type="match status" value="1"/>
</dbReference>
<evidence type="ECO:0000256" key="1">
    <source>
        <dbReference type="SAM" id="Phobius"/>
    </source>
</evidence>
<protein>
    <submittedName>
        <fullName evidence="3">PH domain-containing protein</fullName>
    </submittedName>
</protein>
<dbReference type="EMBL" id="JBGEHV010000094">
    <property type="protein sequence ID" value="MEY8043415.1"/>
    <property type="molecule type" value="Genomic_DNA"/>
</dbReference>
<keyword evidence="1" id="KW-0812">Transmembrane</keyword>
<accession>A0ABV4CQP2</accession>
<dbReference type="PIRSF" id="PIRSF026631">
    <property type="entry name" value="UCP026631"/>
    <property type="match status" value="1"/>
</dbReference>
<name>A0ABV4CQP2_9PSEU</name>
<dbReference type="RefSeq" id="WP_345362857.1">
    <property type="nucleotide sequence ID" value="NZ_BAABII010000007.1"/>
</dbReference>
<dbReference type="Proteomes" id="UP001564626">
    <property type="component" value="Unassembled WGS sequence"/>
</dbReference>
<evidence type="ECO:0000313" key="4">
    <source>
        <dbReference type="Proteomes" id="UP001564626"/>
    </source>
</evidence>
<comment type="caution">
    <text evidence="3">The sequence shown here is derived from an EMBL/GenBank/DDBJ whole genome shotgun (WGS) entry which is preliminary data.</text>
</comment>
<feature type="transmembrane region" description="Helical" evidence="1">
    <location>
        <begin position="16"/>
        <end position="38"/>
    </location>
</feature>
<feature type="domain" description="YdbS-like PH" evidence="2">
    <location>
        <begin position="67"/>
        <end position="147"/>
    </location>
</feature>
<feature type="transmembrane region" description="Helical" evidence="1">
    <location>
        <begin position="44"/>
        <end position="69"/>
    </location>
</feature>
<feature type="transmembrane region" description="Helical" evidence="1">
    <location>
        <begin position="388"/>
        <end position="409"/>
    </location>
</feature>
<keyword evidence="1" id="KW-0472">Membrane</keyword>
<dbReference type="InterPro" id="IPR014529">
    <property type="entry name" value="UCP026631"/>
</dbReference>
<feature type="domain" description="YdbS-like PH" evidence="2">
    <location>
        <begin position="409"/>
        <end position="471"/>
    </location>
</feature>
<proteinExistence type="predicted"/>
<keyword evidence="1" id="KW-1133">Transmembrane helix</keyword>
<evidence type="ECO:0000313" key="3">
    <source>
        <dbReference type="EMBL" id="MEY8043415.1"/>
    </source>
</evidence>
<dbReference type="PANTHER" id="PTHR34473:SF2">
    <property type="entry name" value="UPF0699 TRANSMEMBRANE PROTEIN YDBT"/>
    <property type="match status" value="1"/>
</dbReference>
<evidence type="ECO:0000259" key="2">
    <source>
        <dbReference type="Pfam" id="PF03703"/>
    </source>
</evidence>
<dbReference type="Pfam" id="PF03703">
    <property type="entry name" value="bPH_2"/>
    <property type="match status" value="2"/>
</dbReference>
<gene>
    <name evidence="3" type="ORF">AB8O55_28740</name>
</gene>
<dbReference type="InterPro" id="IPR005182">
    <property type="entry name" value="YdbS-like_PH"/>
</dbReference>
<keyword evidence="4" id="KW-1185">Reference proteome</keyword>